<evidence type="ECO:0000313" key="6">
    <source>
        <dbReference type="Proteomes" id="UP000062260"/>
    </source>
</evidence>
<keyword evidence="6" id="KW-1185">Reference proteome</keyword>
<dbReference type="Gene3D" id="3.40.50.300">
    <property type="entry name" value="P-loop containing nucleotide triphosphate hydrolases"/>
    <property type="match status" value="1"/>
</dbReference>
<dbReference type="Proteomes" id="UP000062260">
    <property type="component" value="Chromosome"/>
</dbReference>
<accession>A0A120IAS8</accession>
<dbReference type="KEGG" id="auh:AWM75_02980"/>
<protein>
    <submittedName>
        <fullName evidence="5">ABC transporter</fullName>
    </submittedName>
</protein>
<dbReference type="GO" id="GO:0043190">
    <property type="term" value="C:ATP-binding cassette (ABC) transporter complex"/>
    <property type="evidence" value="ECO:0007669"/>
    <property type="project" value="TreeGrafter"/>
</dbReference>
<sequence length="271" mass="30783">MTHSQPPIIKLQDVYFLRADQKILQDINWTIYPGQHWALLGLNGSGKTSLMKILSGYEFPSSGQVEVLGHIFGKSSIPKLRERIGLVTNWLSQQMPDYMTVEDVILTGKFASIGLYQPVSDQDRQAARVLLDQFNLAAFGQRRLSTLSQGERQNIFILRALITEPDLLILDEPNNSLDLFAREQLLAFIEDLVAHRPGLSLMLITHHTEDITAAFNHCLLLRDGKIFKQGPKAEVFRQDVLADFYEQPIDIRPYLNQRFEVVPDFSAFGDS</sequence>
<name>A0A120IAS8_9LACT</name>
<dbReference type="STRING" id="128944.AWM75_02980"/>
<keyword evidence="3" id="KW-0547">Nucleotide-binding</keyword>
<dbReference type="InterPro" id="IPR003593">
    <property type="entry name" value="AAA+_ATPase"/>
</dbReference>
<dbReference type="GO" id="GO:0016887">
    <property type="term" value="F:ATP hydrolysis activity"/>
    <property type="evidence" value="ECO:0007669"/>
    <property type="project" value="InterPro"/>
</dbReference>
<comment type="similarity">
    <text evidence="1">Belongs to the ABC transporter superfamily.</text>
</comment>
<dbReference type="SMART" id="SM00382">
    <property type="entry name" value="AAA"/>
    <property type="match status" value="1"/>
</dbReference>
<keyword evidence="4" id="KW-0067">ATP-binding</keyword>
<dbReference type="GO" id="GO:0042626">
    <property type="term" value="F:ATPase-coupled transmembrane transporter activity"/>
    <property type="evidence" value="ECO:0007669"/>
    <property type="project" value="TreeGrafter"/>
</dbReference>
<dbReference type="RefSeq" id="WP_067978041.1">
    <property type="nucleotide sequence ID" value="NZ_CP014163.1"/>
</dbReference>
<evidence type="ECO:0000256" key="2">
    <source>
        <dbReference type="ARBA" id="ARBA00022448"/>
    </source>
</evidence>
<proteinExistence type="inferred from homology"/>
<evidence type="ECO:0000256" key="1">
    <source>
        <dbReference type="ARBA" id="ARBA00005417"/>
    </source>
</evidence>
<dbReference type="PROSITE" id="PS50893">
    <property type="entry name" value="ABC_TRANSPORTER_2"/>
    <property type="match status" value="1"/>
</dbReference>
<dbReference type="InterPro" id="IPR003439">
    <property type="entry name" value="ABC_transporter-like_ATP-bd"/>
</dbReference>
<dbReference type="InterPro" id="IPR027417">
    <property type="entry name" value="P-loop_NTPase"/>
</dbReference>
<evidence type="ECO:0000313" key="5">
    <source>
        <dbReference type="EMBL" id="AMB99024.1"/>
    </source>
</evidence>
<dbReference type="PANTHER" id="PTHR43553:SF3">
    <property type="entry name" value="ABC TRANSPORTER ATP-BINDING PROTEIN MODF"/>
    <property type="match status" value="1"/>
</dbReference>
<evidence type="ECO:0000256" key="3">
    <source>
        <dbReference type="ARBA" id="ARBA00022741"/>
    </source>
</evidence>
<reference evidence="5 6" key="1">
    <citation type="journal article" date="2016" name="Genome Announc.">
        <title>Complete Genome Sequences of Aerococcus christensenii CCUG 28831T, Aerococcus sanguinicola CCUG 43001T, Aerococcus urinae CCUG 36881T, Aerococcus urinaeequi CCUG 28094T, Aerococcus urinaehominis CCUG 42038 BT, and Aerococcus viridans CCUG 4311T.</title>
        <authorList>
            <person name="Carkaci D."/>
            <person name="Dargis R."/>
            <person name="Nielsen X.C."/>
            <person name="Skovgaard O."/>
            <person name="Fuursted K."/>
            <person name="Christensen J.J."/>
        </authorList>
    </citation>
    <scope>NUCLEOTIDE SEQUENCE [LARGE SCALE GENOMIC DNA]</scope>
    <source>
        <strain evidence="5 6">CCUG42038B</strain>
    </source>
</reference>
<keyword evidence="2" id="KW-0813">Transport</keyword>
<dbReference type="InterPro" id="IPR050095">
    <property type="entry name" value="ECF_ABC_transporter_ATP-bd"/>
</dbReference>
<dbReference type="SUPFAM" id="SSF52540">
    <property type="entry name" value="P-loop containing nucleoside triphosphate hydrolases"/>
    <property type="match status" value="1"/>
</dbReference>
<dbReference type="Pfam" id="PF00005">
    <property type="entry name" value="ABC_tran"/>
    <property type="match status" value="1"/>
</dbReference>
<gene>
    <name evidence="5" type="ORF">AWM75_02980</name>
</gene>
<dbReference type="EMBL" id="CP014163">
    <property type="protein sequence ID" value="AMB99024.1"/>
    <property type="molecule type" value="Genomic_DNA"/>
</dbReference>
<organism evidence="5 6">
    <name type="scientific">Aerococcus urinaehominis</name>
    <dbReference type="NCBI Taxonomy" id="128944"/>
    <lineage>
        <taxon>Bacteria</taxon>
        <taxon>Bacillati</taxon>
        <taxon>Bacillota</taxon>
        <taxon>Bacilli</taxon>
        <taxon>Lactobacillales</taxon>
        <taxon>Aerococcaceae</taxon>
        <taxon>Aerococcus</taxon>
    </lineage>
</organism>
<reference evidence="6" key="2">
    <citation type="submission" date="2016-01" db="EMBL/GenBank/DDBJ databases">
        <title>Six Aerococcus type strain genome sequencing and assembly using PacBio and Illumina Hiseq.</title>
        <authorList>
            <person name="Carkaci D."/>
            <person name="Dargis R."/>
            <person name="Nielsen X.C."/>
            <person name="Skovgaard O."/>
            <person name="Fuursted K."/>
            <person name="Christensen J.J."/>
        </authorList>
    </citation>
    <scope>NUCLEOTIDE SEQUENCE [LARGE SCALE GENOMIC DNA]</scope>
    <source>
        <strain evidence="6">CCUG42038B</strain>
    </source>
</reference>
<dbReference type="OrthoDB" id="9789994at2"/>
<evidence type="ECO:0000256" key="4">
    <source>
        <dbReference type="ARBA" id="ARBA00022840"/>
    </source>
</evidence>
<dbReference type="GO" id="GO:0005524">
    <property type="term" value="F:ATP binding"/>
    <property type="evidence" value="ECO:0007669"/>
    <property type="project" value="UniProtKB-KW"/>
</dbReference>
<dbReference type="PANTHER" id="PTHR43553">
    <property type="entry name" value="HEAVY METAL TRANSPORTER"/>
    <property type="match status" value="1"/>
</dbReference>
<dbReference type="AlphaFoldDB" id="A0A120IAS8"/>